<keyword evidence="2" id="KW-1185">Reference proteome</keyword>
<proteinExistence type="predicted"/>
<evidence type="ECO:0000313" key="1">
    <source>
        <dbReference type="EMBL" id="KAJ0047925.1"/>
    </source>
</evidence>
<sequence length="417" mass="44170">MDPSSFLHLSTDPLPPQPPPPYPPPIPPSLPHLHHHAPPPPPPTSATIANPTPPSLNHNNNHPPYTEMISSAITALKEKDGSSKRAIAKYIEKVYANLLPPNHSALLTHHLKRLKNTGQLVMVKKSYKLPRSDDVAASIIPPESNNVIPENATAVSSAHGPKTGRGRGRPPKATNSDSVLASLGLVDQPKRGRGRPKKGDVVVVAPRGPMKGRGRPPKAKKRGPGRPKKPKSVTGKLGPGRPPKVQAQGQEQLNPVAVTYVASDTNVPGAIPNVAKPRGRPRKIGATLAAAGSVKQRGRPAKKAVSSTGRPVGRPKKNPSGALTETAGAAAIGDLKRKLELFQTKVRRAVSLLKPHLNSESQISTVAAVQELESLAMMDISTPLKEDTQVAQSQPPQQQPPPPPPLQPQPVAPLVQT</sequence>
<comment type="caution">
    <text evidence="1">The sequence shown here is derived from an EMBL/GenBank/DDBJ whole genome shotgun (WGS) entry which is preliminary data.</text>
</comment>
<dbReference type="Proteomes" id="UP001163603">
    <property type="component" value="Chromosome 2"/>
</dbReference>
<reference evidence="2" key="1">
    <citation type="journal article" date="2023" name="G3 (Bethesda)">
        <title>Genome assembly and association tests identify interacting loci associated with vigor, precocity, and sex in interspecific pistachio rootstocks.</title>
        <authorList>
            <person name="Palmer W."/>
            <person name="Jacygrad E."/>
            <person name="Sagayaradj S."/>
            <person name="Cavanaugh K."/>
            <person name="Han R."/>
            <person name="Bertier L."/>
            <person name="Beede B."/>
            <person name="Kafkas S."/>
            <person name="Golino D."/>
            <person name="Preece J."/>
            <person name="Michelmore R."/>
        </authorList>
    </citation>
    <scope>NUCLEOTIDE SEQUENCE [LARGE SCALE GENOMIC DNA]</scope>
</reference>
<accession>A0ACC0Z8R8</accession>
<evidence type="ECO:0000313" key="2">
    <source>
        <dbReference type="Proteomes" id="UP001163603"/>
    </source>
</evidence>
<protein>
    <submittedName>
        <fullName evidence="1">Uncharacterized protein</fullName>
    </submittedName>
</protein>
<gene>
    <name evidence="1" type="ORF">Pint_17022</name>
</gene>
<dbReference type="EMBL" id="CM047737">
    <property type="protein sequence ID" value="KAJ0047925.1"/>
    <property type="molecule type" value="Genomic_DNA"/>
</dbReference>
<name>A0ACC0Z8R8_9ROSI</name>
<organism evidence="1 2">
    <name type="scientific">Pistacia integerrima</name>
    <dbReference type="NCBI Taxonomy" id="434235"/>
    <lineage>
        <taxon>Eukaryota</taxon>
        <taxon>Viridiplantae</taxon>
        <taxon>Streptophyta</taxon>
        <taxon>Embryophyta</taxon>
        <taxon>Tracheophyta</taxon>
        <taxon>Spermatophyta</taxon>
        <taxon>Magnoliopsida</taxon>
        <taxon>eudicotyledons</taxon>
        <taxon>Gunneridae</taxon>
        <taxon>Pentapetalae</taxon>
        <taxon>rosids</taxon>
        <taxon>malvids</taxon>
        <taxon>Sapindales</taxon>
        <taxon>Anacardiaceae</taxon>
        <taxon>Pistacia</taxon>
    </lineage>
</organism>